<gene>
    <name evidence="1" type="ORF">SAMN05216259_105429</name>
</gene>
<evidence type="ECO:0000313" key="1">
    <source>
        <dbReference type="EMBL" id="SDN75973.1"/>
    </source>
</evidence>
<name>A0A1H0E122_9ACTN</name>
<dbReference type="RefSeq" id="WP_143031687.1">
    <property type="nucleotide sequence ID" value="NZ_FNIE01000005.1"/>
</dbReference>
<organism evidence="1 2">
    <name type="scientific">Actinacidiphila guanduensis</name>
    <dbReference type="NCBI Taxonomy" id="310781"/>
    <lineage>
        <taxon>Bacteria</taxon>
        <taxon>Bacillati</taxon>
        <taxon>Actinomycetota</taxon>
        <taxon>Actinomycetes</taxon>
        <taxon>Kitasatosporales</taxon>
        <taxon>Streptomycetaceae</taxon>
        <taxon>Actinacidiphila</taxon>
    </lineage>
</organism>
<dbReference type="EMBL" id="FNIE01000005">
    <property type="protein sequence ID" value="SDN75973.1"/>
    <property type="molecule type" value="Genomic_DNA"/>
</dbReference>
<keyword evidence="2" id="KW-1185">Reference proteome</keyword>
<dbReference type="AlphaFoldDB" id="A0A1H0E122"/>
<proteinExistence type="predicted"/>
<reference evidence="1 2" key="1">
    <citation type="submission" date="2016-10" db="EMBL/GenBank/DDBJ databases">
        <authorList>
            <person name="de Groot N.N."/>
        </authorList>
    </citation>
    <scope>NUCLEOTIDE SEQUENCE [LARGE SCALE GENOMIC DNA]</scope>
    <source>
        <strain evidence="1 2">CGMCC 4.2022</strain>
    </source>
</reference>
<accession>A0A1H0E122</accession>
<dbReference type="Proteomes" id="UP000199341">
    <property type="component" value="Unassembled WGS sequence"/>
</dbReference>
<evidence type="ECO:0000313" key="2">
    <source>
        <dbReference type="Proteomes" id="UP000199341"/>
    </source>
</evidence>
<protein>
    <submittedName>
        <fullName evidence="1">Uncharacterized protein</fullName>
    </submittedName>
</protein>
<sequence>METSPRDVGLDVMNLYEKAGERPDAPVPDAPVPGALVESLRRVAAHEEADPAAGAPAAFNSAL</sequence>